<gene>
    <name evidence="3" type="ORF">P5G59_11820</name>
</gene>
<comment type="caution">
    <text evidence="3">The sequence shown here is derived from an EMBL/GenBank/DDBJ whole genome shotgun (WGS) entry which is preliminary data.</text>
</comment>
<proteinExistence type="predicted"/>
<feature type="compositionally biased region" description="Pro residues" evidence="1">
    <location>
        <begin position="22"/>
        <end position="39"/>
    </location>
</feature>
<feature type="transmembrane region" description="Helical" evidence="2">
    <location>
        <begin position="187"/>
        <end position="203"/>
    </location>
</feature>
<protein>
    <recommendedName>
        <fullName evidence="5">DUF4064 domain-containing protein</fullName>
    </recommendedName>
</protein>
<evidence type="ECO:0000313" key="4">
    <source>
        <dbReference type="Proteomes" id="UP001174210"/>
    </source>
</evidence>
<evidence type="ECO:0000256" key="2">
    <source>
        <dbReference type="SAM" id="Phobius"/>
    </source>
</evidence>
<reference evidence="3" key="1">
    <citation type="submission" date="2023-03" db="EMBL/GenBank/DDBJ databases">
        <title>MT1 and MT2 Draft Genomes of Novel Species.</title>
        <authorList>
            <person name="Venkateswaran K."/>
        </authorList>
    </citation>
    <scope>NUCLEOTIDE SEQUENCE</scope>
    <source>
        <strain evidence="3">F6_8S_P_1A</strain>
    </source>
</reference>
<keyword evidence="2" id="KW-0812">Transmembrane</keyword>
<accession>A0ABT8IYC8</accession>
<feature type="transmembrane region" description="Helical" evidence="2">
    <location>
        <begin position="163"/>
        <end position="181"/>
    </location>
</feature>
<dbReference type="EMBL" id="JAROCB010000003">
    <property type="protein sequence ID" value="MDN4597831.1"/>
    <property type="molecule type" value="Genomic_DNA"/>
</dbReference>
<keyword evidence="4" id="KW-1185">Reference proteome</keyword>
<keyword evidence="2" id="KW-1133">Transmembrane helix</keyword>
<evidence type="ECO:0000313" key="3">
    <source>
        <dbReference type="EMBL" id="MDN4597831.1"/>
    </source>
</evidence>
<evidence type="ECO:0000256" key="1">
    <source>
        <dbReference type="SAM" id="MobiDB-lite"/>
    </source>
</evidence>
<feature type="region of interest" description="Disordered" evidence="1">
    <location>
        <begin position="1"/>
        <end position="69"/>
    </location>
</feature>
<evidence type="ECO:0008006" key="5">
    <source>
        <dbReference type="Google" id="ProtNLM"/>
    </source>
</evidence>
<feature type="transmembrane region" description="Helical" evidence="2">
    <location>
        <begin position="131"/>
        <end position="156"/>
    </location>
</feature>
<keyword evidence="2" id="KW-0472">Membrane</keyword>
<name>A0ABT8IYC8_9MICO</name>
<feature type="compositionally biased region" description="Low complexity" evidence="1">
    <location>
        <begin position="58"/>
        <end position="69"/>
    </location>
</feature>
<dbReference type="RefSeq" id="WP_301219127.1">
    <property type="nucleotide sequence ID" value="NZ_JAROCB010000003.1"/>
</dbReference>
<dbReference type="Proteomes" id="UP001174210">
    <property type="component" value="Unassembled WGS sequence"/>
</dbReference>
<sequence length="220" mass="22586">MTTPDDESTPRPAGPTGAGEPTTPPPAPEPASPAAPAPAAPAADQGLPTAPPPPTYPPAGSGAPTAPVTVGEPPRTVNIAFWLYVVGAVLSVVSGIITIATIGGTRDAALEQIRNSPNANGQNAQALVDGIITAATIWAIVTLIFWAVVFVLFAYFMRRGANWARIVLTVLTALSLLNVLAGYGVGFLQFAATVVALVLIWLRPSSEYFAAVRASKAPRA</sequence>
<organism evidence="3 4">
    <name type="scientific">Leifsonia virtsii</name>
    <dbReference type="NCBI Taxonomy" id="3035915"/>
    <lineage>
        <taxon>Bacteria</taxon>
        <taxon>Bacillati</taxon>
        <taxon>Actinomycetota</taxon>
        <taxon>Actinomycetes</taxon>
        <taxon>Micrococcales</taxon>
        <taxon>Microbacteriaceae</taxon>
        <taxon>Leifsonia</taxon>
    </lineage>
</organism>
<feature type="transmembrane region" description="Helical" evidence="2">
    <location>
        <begin position="81"/>
        <end position="102"/>
    </location>
</feature>